<keyword evidence="2" id="KW-1185">Reference proteome</keyword>
<dbReference type="Proteomes" id="UP000535838">
    <property type="component" value="Unassembled WGS sequence"/>
</dbReference>
<name>A0A841SY04_9BACL</name>
<sequence>MQIDFKRFIDLYGLPGARHQFQNACYALLKRKFDENVHKIRENPGDEGIDVYVGEFSEPIDVFQCKFFIDNISYQQINDSFDRAIANANYKVKSWTLMLPKDLDIKETLKWTKWKQEREAKYQIKILLADQSGIIDELKQFNLYNEIFQLTEKIMLEDIFRKVTVLSDSKQNNYVSFIVEKMSNYLTLRIEVFKELFYHSYDIREYFGQLKIRSFHEMFQQAEIKAKFLFSQIDSVLNKLEEADYPLAYMCRQYIFMEKVYIDQIEQDLHYSDEYLFNLKSYIFQVSLQKIIWSLEQEAHEINRFLLQNMEHGINNRVLSEFDMRDTIVAYKDQSDLWTRLAAHIISLKQSYDHETFEFFYRKEDTQAIGFELIFPNTIFSNSKTPYPTSMSKMIEYIKHRNTKFNEAGEFTFHLYSCNIVFLEELDDKTIEKLSKIKNTANIKYHYFIKENRLARYARKLSSLNIDIKTIHLDDYQEAIQKYSKEIELLLDNPSNKLSDALITGVLMDGSIITTNENGFVIRKRKK</sequence>
<dbReference type="EMBL" id="JACJVQ010000020">
    <property type="protein sequence ID" value="MBB6637113.1"/>
    <property type="molecule type" value="Genomic_DNA"/>
</dbReference>
<accession>A0A841SY04</accession>
<gene>
    <name evidence="1" type="ORF">H7B67_23555</name>
</gene>
<organism evidence="1 2">
    <name type="scientific">Cohnella thailandensis</name>
    <dbReference type="NCBI Taxonomy" id="557557"/>
    <lineage>
        <taxon>Bacteria</taxon>
        <taxon>Bacillati</taxon>
        <taxon>Bacillota</taxon>
        <taxon>Bacilli</taxon>
        <taxon>Bacillales</taxon>
        <taxon>Paenibacillaceae</taxon>
        <taxon>Cohnella</taxon>
    </lineage>
</organism>
<dbReference type="RefSeq" id="WP_185122330.1">
    <property type="nucleotide sequence ID" value="NZ_JACJVQ010000020.1"/>
</dbReference>
<dbReference type="AlphaFoldDB" id="A0A841SY04"/>
<evidence type="ECO:0000313" key="1">
    <source>
        <dbReference type="EMBL" id="MBB6637113.1"/>
    </source>
</evidence>
<evidence type="ECO:0000313" key="2">
    <source>
        <dbReference type="Proteomes" id="UP000535838"/>
    </source>
</evidence>
<proteinExistence type="predicted"/>
<protein>
    <submittedName>
        <fullName evidence="1">Uncharacterized protein</fullName>
    </submittedName>
</protein>
<comment type="caution">
    <text evidence="1">The sequence shown here is derived from an EMBL/GenBank/DDBJ whole genome shotgun (WGS) entry which is preliminary data.</text>
</comment>
<reference evidence="1 2" key="1">
    <citation type="submission" date="2020-08" db="EMBL/GenBank/DDBJ databases">
        <title>Cohnella phylogeny.</title>
        <authorList>
            <person name="Dunlap C."/>
        </authorList>
    </citation>
    <scope>NUCLEOTIDE SEQUENCE [LARGE SCALE GENOMIC DNA]</scope>
    <source>
        <strain evidence="1 2">DSM 25241</strain>
    </source>
</reference>